<dbReference type="GO" id="GO:0005886">
    <property type="term" value="C:plasma membrane"/>
    <property type="evidence" value="ECO:0007669"/>
    <property type="project" value="UniProtKB-SubCell"/>
</dbReference>
<dbReference type="Pfam" id="PF12019">
    <property type="entry name" value="GspH"/>
    <property type="match status" value="1"/>
</dbReference>
<evidence type="ECO:0000313" key="13">
    <source>
        <dbReference type="EMBL" id="KRG22308.1"/>
    </source>
</evidence>
<dbReference type="InterPro" id="IPR022346">
    <property type="entry name" value="T2SS_GspH"/>
</dbReference>
<evidence type="ECO:0000256" key="1">
    <source>
        <dbReference type="ARBA" id="ARBA00004377"/>
    </source>
</evidence>
<reference evidence="14" key="3">
    <citation type="submission" date="2021-06" db="EMBL/GenBank/DDBJ databases">
        <title>Genomic Description and Analysis of Intracellular Bacteria, Candidatus Berkiella cookevillensis and Candidatus Berkiella aquae.</title>
        <authorList>
            <person name="Kidane D.T."/>
            <person name="Mehari Y.T."/>
            <person name="Rice F.C."/>
            <person name="Arivett B.A."/>
            <person name="Farone A.L."/>
            <person name="Berk S.G."/>
            <person name="Farone M.B."/>
        </authorList>
    </citation>
    <scope>NUCLEOTIDE SEQUENCE</scope>
    <source>
        <strain evidence="14">HT99</strain>
    </source>
</reference>
<evidence type="ECO:0000259" key="12">
    <source>
        <dbReference type="Pfam" id="PF12019"/>
    </source>
</evidence>
<reference evidence="14" key="2">
    <citation type="journal article" date="2016" name="Genome Announc.">
        <title>Draft Genome Sequences of Two Novel Amoeba-Resistant Intranuclear Bacteria, 'Candidatus Berkiella cookevillensis' and 'Candidatus Berkiella aquae'.</title>
        <authorList>
            <person name="Mehari Y.T."/>
            <person name="Arivett B.A."/>
            <person name="Farone A.L."/>
            <person name="Gunderson J.H."/>
            <person name="Farone M.B."/>
        </authorList>
    </citation>
    <scope>NUCLEOTIDE SEQUENCE</scope>
    <source>
        <strain evidence="14">HT99</strain>
    </source>
</reference>
<evidence type="ECO:0000256" key="6">
    <source>
        <dbReference type="ARBA" id="ARBA00022692"/>
    </source>
</evidence>
<evidence type="ECO:0000256" key="2">
    <source>
        <dbReference type="ARBA" id="ARBA00021549"/>
    </source>
</evidence>
<evidence type="ECO:0000313" key="15">
    <source>
        <dbReference type="Proteomes" id="UP000051497"/>
    </source>
</evidence>
<evidence type="ECO:0000256" key="4">
    <source>
        <dbReference type="ARBA" id="ARBA00022481"/>
    </source>
</evidence>
<comment type="caution">
    <text evidence="13">The sequence shown here is derived from an EMBL/GenBank/DDBJ whole genome shotgun (WGS) entry which is preliminary data.</text>
</comment>
<evidence type="ECO:0000256" key="8">
    <source>
        <dbReference type="ARBA" id="ARBA00023136"/>
    </source>
</evidence>
<evidence type="ECO:0000256" key="9">
    <source>
        <dbReference type="ARBA" id="ARBA00025772"/>
    </source>
</evidence>
<dbReference type="SUPFAM" id="SSF54523">
    <property type="entry name" value="Pili subunits"/>
    <property type="match status" value="1"/>
</dbReference>
<evidence type="ECO:0000313" key="14">
    <source>
        <dbReference type="EMBL" id="MCS5712491.1"/>
    </source>
</evidence>
<organism evidence="13">
    <name type="scientific">Candidatus Berkiella aquae</name>
    <dbReference type="NCBI Taxonomy" id="295108"/>
    <lineage>
        <taxon>Bacteria</taxon>
        <taxon>Pseudomonadati</taxon>
        <taxon>Pseudomonadota</taxon>
        <taxon>Gammaproteobacteria</taxon>
        <taxon>Candidatus Berkiellales</taxon>
        <taxon>Candidatus Berkiellaceae</taxon>
        <taxon>Candidatus Berkiella</taxon>
    </lineage>
</organism>
<dbReference type="Proteomes" id="UP000051497">
    <property type="component" value="Unassembled WGS sequence"/>
</dbReference>
<keyword evidence="15" id="KW-1185">Reference proteome</keyword>
<dbReference type="InterPro" id="IPR012902">
    <property type="entry name" value="N_methyl_site"/>
</dbReference>
<dbReference type="EMBL" id="LKAJ02000001">
    <property type="protein sequence ID" value="MCS5712491.1"/>
    <property type="molecule type" value="Genomic_DNA"/>
</dbReference>
<keyword evidence="8 11" id="KW-0472">Membrane</keyword>
<reference evidence="13" key="1">
    <citation type="submission" date="2015-09" db="EMBL/GenBank/DDBJ databases">
        <title>Draft Genome Sequences of Two Novel Amoeba-resistant Intranuclear Bacteria, Candidatus Berkiella cookevillensis and Candidatus Berkiella aquae.</title>
        <authorList>
            <person name="Mehari Y.T."/>
            <person name="Arivett B.A."/>
            <person name="Farone A.L."/>
            <person name="Gunderson J.H."/>
            <person name="Farone M.B."/>
        </authorList>
    </citation>
    <scope>NUCLEOTIDE SEQUENCE [LARGE SCALE GENOMIC DNA]</scope>
    <source>
        <strain evidence="13">HT99</strain>
    </source>
</reference>
<dbReference type="OrthoDB" id="2313614at2"/>
<evidence type="ECO:0000256" key="5">
    <source>
        <dbReference type="ARBA" id="ARBA00022519"/>
    </source>
</evidence>
<dbReference type="RefSeq" id="WP_075065364.1">
    <property type="nucleotide sequence ID" value="NZ_LKAJ02000001.1"/>
</dbReference>
<comment type="subcellular location">
    <subcellularLocation>
        <location evidence="1">Cell inner membrane</location>
        <topology evidence="1">Single-pass membrane protein</topology>
    </subcellularLocation>
</comment>
<dbReference type="NCBIfam" id="TIGR02532">
    <property type="entry name" value="IV_pilin_GFxxxE"/>
    <property type="match status" value="1"/>
</dbReference>
<dbReference type="AlphaFoldDB" id="A0A0Q9YZ61"/>
<dbReference type="GO" id="GO:0015628">
    <property type="term" value="P:protein secretion by the type II secretion system"/>
    <property type="evidence" value="ECO:0007669"/>
    <property type="project" value="InterPro"/>
</dbReference>
<evidence type="ECO:0000256" key="3">
    <source>
        <dbReference type="ARBA" id="ARBA00022475"/>
    </source>
</evidence>
<evidence type="ECO:0000256" key="7">
    <source>
        <dbReference type="ARBA" id="ARBA00022989"/>
    </source>
</evidence>
<evidence type="ECO:0000256" key="11">
    <source>
        <dbReference type="SAM" id="Phobius"/>
    </source>
</evidence>
<keyword evidence="7 11" id="KW-1133">Transmembrane helix</keyword>
<keyword evidence="5" id="KW-0997">Cell inner membrane</keyword>
<name>A0A0Q9YZ61_9GAMM</name>
<dbReference type="InterPro" id="IPR045584">
    <property type="entry name" value="Pilin-like"/>
</dbReference>
<dbReference type="GO" id="GO:0015627">
    <property type="term" value="C:type II protein secretion system complex"/>
    <property type="evidence" value="ECO:0007669"/>
    <property type="project" value="InterPro"/>
</dbReference>
<dbReference type="EMBL" id="LKAJ01000002">
    <property type="protein sequence ID" value="KRG22308.1"/>
    <property type="molecule type" value="Genomic_DNA"/>
</dbReference>
<protein>
    <recommendedName>
        <fullName evidence="2">Type II secretion system protein H</fullName>
    </recommendedName>
    <alternativeName>
        <fullName evidence="10">General secretion pathway protein H</fullName>
    </alternativeName>
</protein>
<gene>
    <name evidence="13" type="ORF">HT99x_00728</name>
    <name evidence="14" type="ORF">HT99x_013705</name>
</gene>
<accession>A0A0Q9YZ61</accession>
<feature type="domain" description="General secretion pathway GspH" evidence="12">
    <location>
        <begin position="45"/>
        <end position="136"/>
    </location>
</feature>
<proteinExistence type="inferred from homology"/>
<keyword evidence="4" id="KW-0488">Methylation</keyword>
<feature type="transmembrane region" description="Helical" evidence="11">
    <location>
        <begin position="6"/>
        <end position="27"/>
    </location>
</feature>
<dbReference type="STRING" id="295108.HT99x_00728"/>
<sequence>MPNNNRGFTLLELLVTLLIISILFMLCQTNFSPLLSRMVSQDDAYRFFQTLTYARQVAIKHNQLIQVCPTLNQHDCTADWSKGYMVFYHPSASAQDITILRYENTHSRSDIQTYQPVIVQFTGDGRCLNRTTFHIHGEKSSKIVLYDSGRIRLICGA</sequence>
<dbReference type="Gene3D" id="3.55.40.10">
    <property type="entry name" value="minor pseudopilin epsh domain"/>
    <property type="match status" value="1"/>
</dbReference>
<comment type="similarity">
    <text evidence="9">Belongs to the GSP H family.</text>
</comment>
<keyword evidence="3" id="KW-1003">Cell membrane</keyword>
<dbReference type="Pfam" id="PF07963">
    <property type="entry name" value="N_methyl"/>
    <property type="match status" value="1"/>
</dbReference>
<keyword evidence="6 11" id="KW-0812">Transmembrane</keyword>
<evidence type="ECO:0000256" key="10">
    <source>
        <dbReference type="ARBA" id="ARBA00030775"/>
    </source>
</evidence>